<dbReference type="GO" id="GO:0000324">
    <property type="term" value="C:fungal-type vacuole"/>
    <property type="evidence" value="ECO:0007669"/>
    <property type="project" value="TreeGrafter"/>
</dbReference>
<evidence type="ECO:0000256" key="2">
    <source>
        <dbReference type="ARBA" id="ARBA00010399"/>
    </source>
</evidence>
<organism evidence="15 16">
    <name type="scientific">Parathielavia appendiculata</name>
    <dbReference type="NCBI Taxonomy" id="2587402"/>
    <lineage>
        <taxon>Eukaryota</taxon>
        <taxon>Fungi</taxon>
        <taxon>Dikarya</taxon>
        <taxon>Ascomycota</taxon>
        <taxon>Pezizomycotina</taxon>
        <taxon>Sordariomycetes</taxon>
        <taxon>Sordariomycetidae</taxon>
        <taxon>Sordariales</taxon>
        <taxon>Chaetomiaceae</taxon>
        <taxon>Parathielavia</taxon>
    </lineage>
</organism>
<evidence type="ECO:0000256" key="1">
    <source>
        <dbReference type="ARBA" id="ARBA00004576"/>
    </source>
</evidence>
<dbReference type="EMBL" id="MU853224">
    <property type="protein sequence ID" value="KAK4127116.1"/>
    <property type="molecule type" value="Genomic_DNA"/>
</dbReference>
<dbReference type="GeneID" id="87825161"/>
<feature type="chain" id="PRO_5042921639" description="Endopolyphosphatase" evidence="14">
    <location>
        <begin position="19"/>
        <end position="713"/>
    </location>
</feature>
<evidence type="ECO:0000313" key="16">
    <source>
        <dbReference type="Proteomes" id="UP001302602"/>
    </source>
</evidence>
<dbReference type="GO" id="GO:0005774">
    <property type="term" value="C:vacuolar membrane"/>
    <property type="evidence" value="ECO:0007669"/>
    <property type="project" value="UniProtKB-SubCell"/>
</dbReference>
<comment type="function">
    <text evidence="12">Catalyzes the hydrolysis of inorganic polyphosphate (polyP) chains of many hundreds of phosphate residues into shorter lengths.</text>
</comment>
<feature type="region of interest" description="Disordered" evidence="13">
    <location>
        <begin position="452"/>
        <end position="499"/>
    </location>
</feature>
<reference evidence="15" key="1">
    <citation type="journal article" date="2023" name="Mol. Phylogenet. Evol.">
        <title>Genome-scale phylogeny and comparative genomics of the fungal order Sordariales.</title>
        <authorList>
            <person name="Hensen N."/>
            <person name="Bonometti L."/>
            <person name="Westerberg I."/>
            <person name="Brannstrom I.O."/>
            <person name="Guillou S."/>
            <person name="Cros-Aarteil S."/>
            <person name="Calhoun S."/>
            <person name="Haridas S."/>
            <person name="Kuo A."/>
            <person name="Mondo S."/>
            <person name="Pangilinan J."/>
            <person name="Riley R."/>
            <person name="LaButti K."/>
            <person name="Andreopoulos B."/>
            <person name="Lipzen A."/>
            <person name="Chen C."/>
            <person name="Yan M."/>
            <person name="Daum C."/>
            <person name="Ng V."/>
            <person name="Clum A."/>
            <person name="Steindorff A."/>
            <person name="Ohm R.A."/>
            <person name="Martin F."/>
            <person name="Silar P."/>
            <person name="Natvig D.O."/>
            <person name="Lalanne C."/>
            <person name="Gautier V."/>
            <person name="Ament-Velasquez S.L."/>
            <person name="Kruys A."/>
            <person name="Hutchinson M.I."/>
            <person name="Powell A.J."/>
            <person name="Barry K."/>
            <person name="Miller A.N."/>
            <person name="Grigoriev I.V."/>
            <person name="Debuchy R."/>
            <person name="Gladieux P."/>
            <person name="Hiltunen Thoren M."/>
            <person name="Johannesson H."/>
        </authorList>
    </citation>
    <scope>NUCLEOTIDE SEQUENCE</scope>
    <source>
        <strain evidence="15">CBS 731.68</strain>
    </source>
</reference>
<evidence type="ECO:0000313" key="15">
    <source>
        <dbReference type="EMBL" id="KAK4127116.1"/>
    </source>
</evidence>
<keyword evidence="10 12" id="KW-0472">Membrane</keyword>
<dbReference type="RefSeq" id="XP_062650887.1">
    <property type="nucleotide sequence ID" value="XM_062788391.1"/>
</dbReference>
<dbReference type="PIRSF" id="PIRSF027093">
    <property type="entry name" value="EndopolyPtase_N1"/>
    <property type="match status" value="1"/>
</dbReference>
<gene>
    <name evidence="15" type="ORF">N657DRAFT_565910</name>
</gene>
<feature type="region of interest" description="Disordered" evidence="13">
    <location>
        <begin position="60"/>
        <end position="79"/>
    </location>
</feature>
<evidence type="ECO:0000256" key="7">
    <source>
        <dbReference type="ARBA" id="ARBA00022801"/>
    </source>
</evidence>
<evidence type="ECO:0000256" key="13">
    <source>
        <dbReference type="SAM" id="MobiDB-lite"/>
    </source>
</evidence>
<evidence type="ECO:0000256" key="4">
    <source>
        <dbReference type="ARBA" id="ARBA00014458"/>
    </source>
</evidence>
<dbReference type="PANTHER" id="PTHR10340:SF55">
    <property type="entry name" value="ENDOPOLYPHOSPHATASE"/>
    <property type="match status" value="1"/>
</dbReference>
<evidence type="ECO:0000256" key="12">
    <source>
        <dbReference type="PIRNR" id="PIRNR027093"/>
    </source>
</evidence>
<dbReference type="EC" id="3.6.1.10" evidence="3 12"/>
<reference evidence="15" key="2">
    <citation type="submission" date="2023-05" db="EMBL/GenBank/DDBJ databases">
        <authorList>
            <consortium name="Lawrence Berkeley National Laboratory"/>
            <person name="Steindorff A."/>
            <person name="Hensen N."/>
            <person name="Bonometti L."/>
            <person name="Westerberg I."/>
            <person name="Brannstrom I.O."/>
            <person name="Guillou S."/>
            <person name="Cros-Aarteil S."/>
            <person name="Calhoun S."/>
            <person name="Haridas S."/>
            <person name="Kuo A."/>
            <person name="Mondo S."/>
            <person name="Pangilinan J."/>
            <person name="Riley R."/>
            <person name="Labutti K."/>
            <person name="Andreopoulos B."/>
            <person name="Lipzen A."/>
            <person name="Chen C."/>
            <person name="Yanf M."/>
            <person name="Daum C."/>
            <person name="Ng V."/>
            <person name="Clum A."/>
            <person name="Ohm R."/>
            <person name="Martin F."/>
            <person name="Silar P."/>
            <person name="Natvig D."/>
            <person name="Lalanne C."/>
            <person name="Gautier V."/>
            <person name="Ament-Velasquez S.L."/>
            <person name="Kruys A."/>
            <person name="Hutchinson M.I."/>
            <person name="Powell A.J."/>
            <person name="Barry K."/>
            <person name="Miller A.N."/>
            <person name="Grigoriev I.V."/>
            <person name="Debuchy R."/>
            <person name="Gladieux P."/>
            <person name="Thoren M.H."/>
            <person name="Johannesson H."/>
        </authorList>
    </citation>
    <scope>NUCLEOTIDE SEQUENCE</scope>
    <source>
        <strain evidence="15">CBS 731.68</strain>
    </source>
</reference>
<protein>
    <recommendedName>
        <fullName evidence="4 12">Endopolyphosphatase</fullName>
        <ecNumber evidence="3 12">3.6.1.10</ecNumber>
    </recommendedName>
</protein>
<dbReference type="Proteomes" id="UP001302602">
    <property type="component" value="Unassembled WGS sequence"/>
</dbReference>
<keyword evidence="14" id="KW-0732">Signal</keyword>
<feature type="signal peptide" evidence="14">
    <location>
        <begin position="1"/>
        <end position="18"/>
    </location>
</feature>
<comment type="subcellular location">
    <subcellularLocation>
        <location evidence="1">Vacuole membrane</location>
        <topology evidence="1">Single-pass type II membrane protein</topology>
    </subcellularLocation>
</comment>
<dbReference type="AlphaFoldDB" id="A0AAN6Z6M5"/>
<feature type="compositionally biased region" description="Basic residues" evidence="13">
    <location>
        <begin position="667"/>
        <end position="689"/>
    </location>
</feature>
<keyword evidence="9" id="KW-1133">Transmembrane helix</keyword>
<sequence>MALRRLSALTLLCHGVIAGPLGPQTLDARSAPQTRKLHGRFLHITDFHLDEYYKVHSSTDEDGACHRGNGPAGPYGAETSDCDSPSSLVNATFDWIAANLKDTIDFVVWTGDSARHDRDEDLPRNADQVLGTNTWLADKFADLFADDQGKGMAIPVVPNFGNNDILPHNILLPGPNKWFQHYAHIWRRFIPEEQRHSFEYGGWFHVEVIPNKLAVFSLNTLYFFDRNAGVDGCAKPSEAGYKQLEWLSVQLQFLRERGMKAILMGHVPPARTESKMLWDETCWHKYSLWVHQFRDVVVVGLYGHMNIDHYIIADSNDINFAAMTASSEFGARQAMEEEFSLQSASDYLMELRHNWAKLTPLPAADKHVSREGKRRKGKKNRDPWGERYHLSLVSGSIVPNYFPTLRVLEYNITGLEDAPVWRDTLRTDIRESDHPQKHLELRRYELDDIDTTIPSDTKKKHRKNKDSKKKKPPTHDPNLHIPAPPSTSAPPGPAYSPQPLTLTGYTQYFANLTHINNLNLTSNATTALDHNDSNAVDGGGQRERWRDSWWSLVPTRWRDGKHGGKKPAAPRPPEPREFAFEVEYSTFEDKVYRLDDLTVKSMVGLAVRIGEGGVFDERKGDVVSKEVWDDNDDDGDDDVDVEEDEEEQEKSDDGEDEDDDEEEVKTEKKKKKGGKGNKGRKGKKKRKQNKTWLHFLRHAFVCTLEKDELKELA</sequence>
<keyword evidence="11" id="KW-0325">Glycoprotein</keyword>
<evidence type="ECO:0000256" key="3">
    <source>
        <dbReference type="ARBA" id="ARBA00012459"/>
    </source>
</evidence>
<comment type="catalytic activity">
    <reaction evidence="12">
        <text>[phosphate](n+1) + n H2O = (n+1) phosphate + n H(+)</text>
        <dbReference type="Rhea" id="RHEA:22452"/>
        <dbReference type="Rhea" id="RHEA-COMP:14280"/>
        <dbReference type="ChEBI" id="CHEBI:15377"/>
        <dbReference type="ChEBI" id="CHEBI:15378"/>
        <dbReference type="ChEBI" id="CHEBI:16838"/>
        <dbReference type="ChEBI" id="CHEBI:43474"/>
        <dbReference type="EC" id="3.6.1.10"/>
    </reaction>
</comment>
<feature type="compositionally biased region" description="Acidic residues" evidence="13">
    <location>
        <begin position="629"/>
        <end position="664"/>
    </location>
</feature>
<name>A0AAN6Z6M5_9PEZI</name>
<feature type="compositionally biased region" description="Basic residues" evidence="13">
    <location>
        <begin position="458"/>
        <end position="472"/>
    </location>
</feature>
<dbReference type="GO" id="GO:0008081">
    <property type="term" value="F:phosphoric diester hydrolase activity"/>
    <property type="evidence" value="ECO:0007669"/>
    <property type="project" value="TreeGrafter"/>
</dbReference>
<keyword evidence="5 12" id="KW-0926">Vacuole</keyword>
<dbReference type="SUPFAM" id="SSF56300">
    <property type="entry name" value="Metallo-dependent phosphatases"/>
    <property type="match status" value="1"/>
</dbReference>
<keyword evidence="8" id="KW-0735">Signal-anchor</keyword>
<dbReference type="GO" id="GO:0004309">
    <property type="term" value="F:exopolyphosphatase activity"/>
    <property type="evidence" value="ECO:0007669"/>
    <property type="project" value="TreeGrafter"/>
</dbReference>
<evidence type="ECO:0000256" key="9">
    <source>
        <dbReference type="ARBA" id="ARBA00022989"/>
    </source>
</evidence>
<evidence type="ECO:0000256" key="10">
    <source>
        <dbReference type="ARBA" id="ARBA00023136"/>
    </source>
</evidence>
<evidence type="ECO:0000256" key="8">
    <source>
        <dbReference type="ARBA" id="ARBA00022968"/>
    </source>
</evidence>
<dbReference type="Gene3D" id="3.60.21.10">
    <property type="match status" value="1"/>
</dbReference>
<feature type="region of interest" description="Disordered" evidence="13">
    <location>
        <begin position="625"/>
        <end position="690"/>
    </location>
</feature>
<dbReference type="GO" id="GO:0000298">
    <property type="term" value="F:endopolyphosphatase activity"/>
    <property type="evidence" value="ECO:0007669"/>
    <property type="project" value="UniProtKB-EC"/>
</dbReference>
<keyword evidence="7 12" id="KW-0378">Hydrolase</keyword>
<dbReference type="InterPro" id="IPR012358">
    <property type="entry name" value="EndopolyPtase_N1"/>
</dbReference>
<keyword evidence="6" id="KW-0812">Transmembrane</keyword>
<dbReference type="PANTHER" id="PTHR10340">
    <property type="entry name" value="SPHINGOMYELIN PHOSPHODIESTERASE"/>
    <property type="match status" value="1"/>
</dbReference>
<evidence type="ECO:0000256" key="5">
    <source>
        <dbReference type="ARBA" id="ARBA00022554"/>
    </source>
</evidence>
<keyword evidence="16" id="KW-1185">Reference proteome</keyword>
<comment type="caution">
    <text evidence="15">The sequence shown here is derived from an EMBL/GenBank/DDBJ whole genome shotgun (WGS) entry which is preliminary data.</text>
</comment>
<comment type="similarity">
    <text evidence="2">Belongs to the endopolyphosphatase PPN1 family.</text>
</comment>
<feature type="compositionally biased region" description="Pro residues" evidence="13">
    <location>
        <begin position="482"/>
        <end position="496"/>
    </location>
</feature>
<evidence type="ECO:0000256" key="14">
    <source>
        <dbReference type="SAM" id="SignalP"/>
    </source>
</evidence>
<proteinExistence type="inferred from homology"/>
<evidence type="ECO:0000256" key="6">
    <source>
        <dbReference type="ARBA" id="ARBA00022692"/>
    </source>
</evidence>
<dbReference type="FunFam" id="3.60.21.10:FF:000082">
    <property type="entry name" value="Endopolyphosphatase"/>
    <property type="match status" value="1"/>
</dbReference>
<accession>A0AAN6Z6M5</accession>
<evidence type="ECO:0000256" key="11">
    <source>
        <dbReference type="ARBA" id="ARBA00023180"/>
    </source>
</evidence>
<dbReference type="GO" id="GO:0006798">
    <property type="term" value="P:polyphosphate catabolic process"/>
    <property type="evidence" value="ECO:0007669"/>
    <property type="project" value="TreeGrafter"/>
</dbReference>
<dbReference type="InterPro" id="IPR029052">
    <property type="entry name" value="Metallo-depent_PP-like"/>
</dbReference>